<dbReference type="KEGG" id="bfo:118428685"/>
<comment type="caution">
    <text evidence="6">Lacks conserved residue(s) required for the propagation of feature annotation.</text>
</comment>
<keyword evidence="6" id="KW-0768">Sushi</keyword>
<organism evidence="9 10">
    <name type="scientific">Branchiostoma floridae</name>
    <name type="common">Florida lancelet</name>
    <name type="synonym">Amphioxus</name>
    <dbReference type="NCBI Taxonomy" id="7739"/>
    <lineage>
        <taxon>Eukaryota</taxon>
        <taxon>Metazoa</taxon>
        <taxon>Chordata</taxon>
        <taxon>Cephalochordata</taxon>
        <taxon>Leptocardii</taxon>
        <taxon>Amphioxiformes</taxon>
        <taxon>Branchiostomatidae</taxon>
        <taxon>Branchiostoma</taxon>
    </lineage>
</organism>
<comment type="subcellular location">
    <subcellularLocation>
        <location evidence="1">Secreted</location>
    </subcellularLocation>
</comment>
<reference evidence="9" key="1">
    <citation type="journal article" date="2020" name="Nat. Ecol. Evol.">
        <title>Deeply conserved synteny resolves early events in vertebrate evolution.</title>
        <authorList>
            <person name="Simakov O."/>
            <person name="Marletaz F."/>
            <person name="Yue J.X."/>
            <person name="O'Connell B."/>
            <person name="Jenkins J."/>
            <person name="Brandt A."/>
            <person name="Calef R."/>
            <person name="Tung C.H."/>
            <person name="Huang T.K."/>
            <person name="Schmutz J."/>
            <person name="Satoh N."/>
            <person name="Yu J.K."/>
            <person name="Putnam N.H."/>
            <person name="Green R.E."/>
            <person name="Rokhsar D.S."/>
        </authorList>
    </citation>
    <scope>NUCLEOTIDE SEQUENCE [LARGE SCALE GENOMIC DNA]</scope>
    <source>
        <strain evidence="9">S238N-H82</strain>
    </source>
</reference>
<dbReference type="SUPFAM" id="SSF57535">
    <property type="entry name" value="Complement control module/SCR domain"/>
    <property type="match status" value="2"/>
</dbReference>
<evidence type="ECO:0000256" key="6">
    <source>
        <dbReference type="PROSITE-ProRule" id="PRU00302"/>
    </source>
</evidence>
<accession>A0A9J7M5U7</accession>
<dbReference type="Gene3D" id="2.10.70.10">
    <property type="entry name" value="Complement Module, domain 1"/>
    <property type="match status" value="1"/>
</dbReference>
<dbReference type="CDD" id="cd00033">
    <property type="entry name" value="CCP"/>
    <property type="match status" value="2"/>
</dbReference>
<feature type="domain" description="Sushi" evidence="8">
    <location>
        <begin position="966"/>
        <end position="1029"/>
    </location>
</feature>
<evidence type="ECO:0000256" key="2">
    <source>
        <dbReference type="ARBA" id="ARBA00022525"/>
    </source>
</evidence>
<dbReference type="InterPro" id="IPR039675">
    <property type="entry name" value="CILP1/CILP2"/>
</dbReference>
<dbReference type="SMART" id="SM00327">
    <property type="entry name" value="VWA"/>
    <property type="match status" value="1"/>
</dbReference>
<evidence type="ECO:0000313" key="10">
    <source>
        <dbReference type="RefSeq" id="XP_035694710.1"/>
    </source>
</evidence>
<evidence type="ECO:0000259" key="8">
    <source>
        <dbReference type="PROSITE" id="PS50923"/>
    </source>
</evidence>
<dbReference type="SMART" id="SM00032">
    <property type="entry name" value="CCP"/>
    <property type="match status" value="2"/>
</dbReference>
<dbReference type="InterPro" id="IPR035976">
    <property type="entry name" value="Sushi/SCR/CCP_sf"/>
</dbReference>
<gene>
    <name evidence="10" type="primary">LOC118428685</name>
</gene>
<dbReference type="Pfam" id="PF00092">
    <property type="entry name" value="VWA"/>
    <property type="match status" value="1"/>
</dbReference>
<sequence>MEFDYATYGPDADCPYPSRTDLGGGFALRRILPTLCRPNDEIEMVDPMTDETAKVVYSVDIAPEQSYRIDEGPADEMWVDISVEICDLTVRTCPDGKPLVYCIDDPCIHALCPVGEKCVADFCGECNAKCVPINPPAVKCNSWTDWFDRDNPSGTGDWELLINLQQENPGRICKAPTVIEARVKVSGTNALTTGENFAFFDATTGFVCRKRDQSDNRCLDYEVRFCCPDVIPDCPDGSWTTWFDRDNPGGNGDWEALVHLRPENPGQICSNPTAVHARVISTQVEASLTGQVIHWYDTTNGFACVNRQQNDGDMCLEYEVRFCCPSCESWTPWFDRDNPDVTGDWEVLSHLRLENPGQICRAPTDIQARVIATGQDAFLTGEVFASYDVTTGFVCRMRDQPDGICLDYEVRFCCSTCESWTRWFNRDHPGTTGDWEVLSHLRPENPGQICRSPTDIQARVISTGQDAFLTGEVFASFDVTTGFVCRMRDQPDGTCLDYEVRFCCPIPDCPGGSWTTWFDRDNPGGVGDWEALVHLRPENPGQICSNPTAVHARVISTQVEASLTGQVIHWYDTTNGFACVNRQQNDGDRCLEYEVRFCCPPCTNWTPWFDRDNPGTTGDWEVLSHLRPENPGQICRSPTDIQARVIATGQDAFQTGEVFAFYDVTTGFVCRMKDQPDGKCLDYEVRFCCPPCPPRAPLPTGFSYEAASSAYTVLNSNLGPVVSEEVGMTTFLNDLSAYAVYDGVPLADLPDTSNITIQPERWALTYTDPRSPNVTTALFLPETTNFDPKVGLPDNLPSYALEGFRERYPRYYELYLTDISRNYAVSRAGIKLDYATYGPDPDCDYPSRTDLGGGFALRRIPRTLCRPNDEIIVDDPTTNEAMRVVYTLDVNAVLDGEVWVEMDVGPYGRCDDPPSYDCIDIICSPGPHNHGDTCGYTCARGCYGPVSTLVICVGGIWEGLVPECERICKPPPTLPCTQRVGCDYPYTVGESCYYRCYNEGGYAMEVSGDTVRTCQENGLWSGTDLVCDCKDRKDCCRPDIIFVLDYSGSMWGDIPPVIAFVEALVDRFDIGDLDARVGVLRYNTSPMLEFQLGAYNNKPATLAHITGMTTTPGGGTFTGAALTYVANTMLLPLNGNRPDAPDVVVVLTDGFSGDDVTGPASLLHSMGVQTFVIGVGGCVSDAQLGNIANCEDHVYKLSDFNGLDGITDSIHKQICCNEPKAAPCCPRPQTLVADTSTGHNVYEAVKYRLSPQVQCEAPAEEMPPYPLAPEIPQRAEVNSVNAWVRA</sequence>
<keyword evidence="3" id="KW-0732">Signal</keyword>
<dbReference type="GeneID" id="118428685"/>
<feature type="domain" description="VWFA" evidence="7">
    <location>
        <begin position="1039"/>
        <end position="1210"/>
    </location>
</feature>
<evidence type="ECO:0000256" key="5">
    <source>
        <dbReference type="ARBA" id="ARBA00023180"/>
    </source>
</evidence>
<dbReference type="InterPro" id="IPR025155">
    <property type="entry name" value="WxxW_domain"/>
</dbReference>
<proteinExistence type="predicted"/>
<evidence type="ECO:0000256" key="3">
    <source>
        <dbReference type="ARBA" id="ARBA00022729"/>
    </source>
</evidence>
<dbReference type="PANTHER" id="PTHR15031:SF4">
    <property type="entry name" value="CARTILAGE INTERMEDIATE LAYER PROTEIN 1"/>
    <property type="match status" value="1"/>
</dbReference>
<dbReference type="RefSeq" id="XP_035694710.1">
    <property type="nucleotide sequence ID" value="XM_035838817.1"/>
</dbReference>
<dbReference type="Gene3D" id="3.40.50.410">
    <property type="entry name" value="von Willebrand factor, type A domain"/>
    <property type="match status" value="1"/>
</dbReference>
<dbReference type="OrthoDB" id="6049857at2759"/>
<dbReference type="Pfam" id="PF00084">
    <property type="entry name" value="Sushi"/>
    <property type="match status" value="1"/>
</dbReference>
<dbReference type="GO" id="GO:0005576">
    <property type="term" value="C:extracellular region"/>
    <property type="evidence" value="ECO:0007669"/>
    <property type="project" value="UniProtKB-SubCell"/>
</dbReference>
<dbReference type="InterPro" id="IPR002035">
    <property type="entry name" value="VWF_A"/>
</dbReference>
<dbReference type="Proteomes" id="UP000001554">
    <property type="component" value="Chromosome 13"/>
</dbReference>
<evidence type="ECO:0000256" key="4">
    <source>
        <dbReference type="ARBA" id="ARBA00023157"/>
    </source>
</evidence>
<name>A0A9J7M5U7_BRAFL</name>
<keyword evidence="5" id="KW-0325">Glycoprotein</keyword>
<keyword evidence="4" id="KW-1015">Disulfide bond</keyword>
<keyword evidence="2" id="KW-0964">Secreted</keyword>
<reference evidence="10" key="2">
    <citation type="submission" date="2025-08" db="UniProtKB">
        <authorList>
            <consortium name="RefSeq"/>
        </authorList>
    </citation>
    <scope>IDENTIFICATION</scope>
    <source>
        <strain evidence="10">S238N-H82</strain>
        <tissue evidence="10">Testes</tissue>
    </source>
</reference>
<dbReference type="InterPro" id="IPR036465">
    <property type="entry name" value="vWFA_dom_sf"/>
</dbReference>
<dbReference type="SUPFAM" id="SSF53300">
    <property type="entry name" value="vWA-like"/>
    <property type="match status" value="1"/>
</dbReference>
<evidence type="ECO:0000256" key="1">
    <source>
        <dbReference type="ARBA" id="ARBA00004613"/>
    </source>
</evidence>
<dbReference type="InterPro" id="IPR000436">
    <property type="entry name" value="Sushi_SCR_CCP_dom"/>
</dbReference>
<dbReference type="PROSITE" id="PS50923">
    <property type="entry name" value="SUSHI"/>
    <property type="match status" value="1"/>
</dbReference>
<dbReference type="PANTHER" id="PTHR15031">
    <property type="entry name" value="CARTILAGE INTERMEDIATE LAYER PROTEIN CLIP"/>
    <property type="match status" value="1"/>
</dbReference>
<protein>
    <submittedName>
        <fullName evidence="10">Uncharacterized protein LOC118428685</fullName>
    </submittedName>
</protein>
<dbReference type="PROSITE" id="PS50234">
    <property type="entry name" value="VWFA"/>
    <property type="match status" value="1"/>
</dbReference>
<evidence type="ECO:0000259" key="7">
    <source>
        <dbReference type="PROSITE" id="PS50234"/>
    </source>
</evidence>
<evidence type="ECO:0000313" key="9">
    <source>
        <dbReference type="Proteomes" id="UP000001554"/>
    </source>
</evidence>
<dbReference type="Pfam" id="PF13330">
    <property type="entry name" value="Mucin2_WxxW"/>
    <property type="match status" value="6"/>
</dbReference>
<keyword evidence="9" id="KW-1185">Reference proteome</keyword>